<feature type="signal peptide" evidence="2">
    <location>
        <begin position="1"/>
        <end position="22"/>
    </location>
</feature>
<dbReference type="Gene3D" id="3.30.70.1070">
    <property type="entry name" value="Sporulation related repeat"/>
    <property type="match status" value="1"/>
</dbReference>
<evidence type="ECO:0000256" key="2">
    <source>
        <dbReference type="SAM" id="SignalP"/>
    </source>
</evidence>
<keyword evidence="5" id="KW-1185">Reference proteome</keyword>
<dbReference type="GO" id="GO:0042834">
    <property type="term" value="F:peptidoglycan binding"/>
    <property type="evidence" value="ECO:0007669"/>
    <property type="project" value="InterPro"/>
</dbReference>
<dbReference type="Pfam" id="PF05036">
    <property type="entry name" value="SPOR"/>
    <property type="match status" value="1"/>
</dbReference>
<gene>
    <name evidence="4" type="ORF">F1654_12955</name>
</gene>
<comment type="caution">
    <text evidence="4">The sequence shown here is derived from an EMBL/GenBank/DDBJ whole genome shotgun (WGS) entry which is preliminary data.</text>
</comment>
<evidence type="ECO:0000313" key="4">
    <source>
        <dbReference type="EMBL" id="KAA5800967.1"/>
    </source>
</evidence>
<dbReference type="SUPFAM" id="SSF110997">
    <property type="entry name" value="Sporulation related repeat"/>
    <property type="match status" value="1"/>
</dbReference>
<dbReference type="Proteomes" id="UP000325122">
    <property type="component" value="Unassembled WGS sequence"/>
</dbReference>
<organism evidence="4 5">
    <name type="scientific">Alkalicaulis satelles</name>
    <dbReference type="NCBI Taxonomy" id="2609175"/>
    <lineage>
        <taxon>Bacteria</taxon>
        <taxon>Pseudomonadati</taxon>
        <taxon>Pseudomonadota</taxon>
        <taxon>Alphaproteobacteria</taxon>
        <taxon>Maricaulales</taxon>
        <taxon>Maricaulaceae</taxon>
        <taxon>Alkalicaulis</taxon>
    </lineage>
</organism>
<keyword evidence="2" id="KW-0732">Signal</keyword>
<dbReference type="InterPro" id="IPR007730">
    <property type="entry name" value="SPOR-like_dom"/>
</dbReference>
<reference evidence="4 5" key="1">
    <citation type="submission" date="2019-09" db="EMBL/GenBank/DDBJ databases">
        <authorList>
            <person name="Kevbrin V."/>
            <person name="Grouzdev D.S."/>
        </authorList>
    </citation>
    <scope>NUCLEOTIDE SEQUENCE [LARGE SCALE GENOMIC DNA]</scope>
    <source>
        <strain evidence="4 5">G-192</strain>
    </source>
</reference>
<evidence type="ECO:0000313" key="5">
    <source>
        <dbReference type="Proteomes" id="UP000325122"/>
    </source>
</evidence>
<evidence type="ECO:0000259" key="3">
    <source>
        <dbReference type="PROSITE" id="PS51724"/>
    </source>
</evidence>
<feature type="region of interest" description="Disordered" evidence="1">
    <location>
        <begin position="66"/>
        <end position="87"/>
    </location>
</feature>
<feature type="chain" id="PRO_5024270585" description="SPOR domain-containing protein" evidence="2">
    <location>
        <begin position="23"/>
        <end position="192"/>
    </location>
</feature>
<proteinExistence type="predicted"/>
<protein>
    <recommendedName>
        <fullName evidence="3">SPOR domain-containing protein</fullName>
    </recommendedName>
</protein>
<dbReference type="EMBL" id="VWOJ01000005">
    <property type="protein sequence ID" value="KAA5800967.1"/>
    <property type="molecule type" value="Genomic_DNA"/>
</dbReference>
<accession>A0A5M6ZB23</accession>
<name>A0A5M6ZB23_9PROT</name>
<dbReference type="PROSITE" id="PS51724">
    <property type="entry name" value="SPOR"/>
    <property type="match status" value="1"/>
</dbReference>
<sequence length="192" mass="20143">MMRWLILLPALCLGACSALSGADGRDETRAQALARLLVETERSAPDRVRGAAPEMAALERALSARARAEHADDAGQDDSALMPYDPTAGLAPAPDLTGARSVLHAIHLASYRDPAHVRAGWRALRASHATLAGLEARVTPADLGERGVYLRLKAGPFDTSQAAARACAALQAEGLWCQTLDFTGEPVAPDGA</sequence>
<feature type="domain" description="SPOR" evidence="3">
    <location>
        <begin position="98"/>
        <end position="189"/>
    </location>
</feature>
<dbReference type="RefSeq" id="WP_150023986.1">
    <property type="nucleotide sequence ID" value="NZ_VWOJ01000005.1"/>
</dbReference>
<dbReference type="InterPro" id="IPR036680">
    <property type="entry name" value="SPOR-like_sf"/>
</dbReference>
<dbReference type="AlphaFoldDB" id="A0A5M6ZB23"/>
<evidence type="ECO:0000256" key="1">
    <source>
        <dbReference type="SAM" id="MobiDB-lite"/>
    </source>
</evidence>